<comment type="caution">
    <text evidence="2">The sequence shown here is derived from an EMBL/GenBank/DDBJ whole genome shotgun (WGS) entry which is preliminary data.</text>
</comment>
<keyword evidence="1" id="KW-0472">Membrane</keyword>
<dbReference type="Proteomes" id="UP000281985">
    <property type="component" value="Unassembled WGS sequence"/>
</dbReference>
<feature type="transmembrane region" description="Helical" evidence="1">
    <location>
        <begin position="317"/>
        <end position="339"/>
    </location>
</feature>
<dbReference type="EMBL" id="REFV01000011">
    <property type="protein sequence ID" value="RMB57452.1"/>
    <property type="molecule type" value="Genomic_DNA"/>
</dbReference>
<feature type="transmembrane region" description="Helical" evidence="1">
    <location>
        <begin position="287"/>
        <end position="305"/>
    </location>
</feature>
<feature type="transmembrane region" description="Helical" evidence="1">
    <location>
        <begin position="135"/>
        <end position="153"/>
    </location>
</feature>
<feature type="transmembrane region" description="Helical" evidence="1">
    <location>
        <begin position="105"/>
        <end position="123"/>
    </location>
</feature>
<feature type="transmembrane region" description="Helical" evidence="1">
    <location>
        <begin position="190"/>
        <end position="218"/>
    </location>
</feature>
<evidence type="ECO:0000313" key="3">
    <source>
        <dbReference type="Proteomes" id="UP000281985"/>
    </source>
</evidence>
<evidence type="ECO:0000313" key="2">
    <source>
        <dbReference type="EMBL" id="RMB57452.1"/>
    </source>
</evidence>
<feature type="transmembrane region" description="Helical" evidence="1">
    <location>
        <begin position="12"/>
        <end position="32"/>
    </location>
</feature>
<evidence type="ECO:0000256" key="1">
    <source>
        <dbReference type="SAM" id="Phobius"/>
    </source>
</evidence>
<sequence>MKLPALIKEYRTLDFWLFATIVIAALSKLLLINKGMLAFPDETRVFASANLINSLADGNITQAIADVFSTKGRPGQVIMNLLPVGVQYATGKIFGLSTFQPVNTWPFFLVNFAVYIGILWLQFKIAILIFKNRTGALLGVLIFCCLTNSYVYLRHALPYDKSLIIFYFVLWKLLKSEVTLSRKRSFQLGLWAFFAFLIYPGYILFYTLLIGFFLVYNLNKFKLKNRIQNIAVFLLAGGILLVATELLSRLGNVSYLAISSNLSTSIIQGSFSESYIFLPRYLYEVEGTLGVLICVGILGYVVILLKVIRDKELFKNSLALLFVGSVALLLVYATAGYFFEKVTFYGRLIHQMMPLFCLFLVAVLYKMLPKAQLKLSITVIAIISVMMYGLHLTDYLQYDYPLDVAWNFKVNHPDAIYEEHCELGNSWSMITNYEQQQQKAENPETFKLVNACYFYPVPKAETWQAYEPREPSVLLYEGLHFKKFVAYQFEGIAPEERAIFRTLDLKIKVYD</sequence>
<keyword evidence="1" id="KW-0812">Transmembrane</keyword>
<dbReference type="RefSeq" id="WP_121917930.1">
    <property type="nucleotide sequence ID" value="NZ_REFV01000011.1"/>
</dbReference>
<protein>
    <recommendedName>
        <fullName evidence="4">Glycosyltransferase RgtA/B/C/D-like domain-containing protein</fullName>
    </recommendedName>
</protein>
<dbReference type="AlphaFoldDB" id="A0A3M0G5D4"/>
<evidence type="ECO:0008006" key="4">
    <source>
        <dbReference type="Google" id="ProtNLM"/>
    </source>
</evidence>
<gene>
    <name evidence="2" type="ORF">EAX61_11945</name>
</gene>
<feature type="transmembrane region" description="Helical" evidence="1">
    <location>
        <begin position="230"/>
        <end position="247"/>
    </location>
</feature>
<name>A0A3M0G5D4_9FLAO</name>
<keyword evidence="3" id="KW-1185">Reference proteome</keyword>
<dbReference type="OrthoDB" id="872037at2"/>
<accession>A0A3M0G5D4</accession>
<feature type="transmembrane region" description="Helical" evidence="1">
    <location>
        <begin position="375"/>
        <end position="392"/>
    </location>
</feature>
<organism evidence="2 3">
    <name type="scientific">Dokdonia sinensis</name>
    <dbReference type="NCBI Taxonomy" id="2479847"/>
    <lineage>
        <taxon>Bacteria</taxon>
        <taxon>Pseudomonadati</taxon>
        <taxon>Bacteroidota</taxon>
        <taxon>Flavobacteriia</taxon>
        <taxon>Flavobacteriales</taxon>
        <taxon>Flavobacteriaceae</taxon>
        <taxon>Dokdonia</taxon>
    </lineage>
</organism>
<reference evidence="2 3" key="1">
    <citation type="submission" date="2018-10" db="EMBL/GenBank/DDBJ databases">
        <title>Dokdonia luteus sp. nov., isolated from sea water.</title>
        <authorList>
            <person name="Zhou L.Y."/>
            <person name="Du Z.J."/>
        </authorList>
    </citation>
    <scope>NUCLEOTIDE SEQUENCE [LARGE SCALE GENOMIC DNA]</scope>
    <source>
        <strain evidence="2 3">SH27</strain>
    </source>
</reference>
<keyword evidence="1" id="KW-1133">Transmembrane helix</keyword>
<feature type="transmembrane region" description="Helical" evidence="1">
    <location>
        <begin position="351"/>
        <end position="368"/>
    </location>
</feature>
<proteinExistence type="predicted"/>